<reference evidence="3" key="1">
    <citation type="submission" date="2022-03" db="EMBL/GenBank/DDBJ databases">
        <authorList>
            <person name="Woo C.Y."/>
        </authorList>
    </citation>
    <scope>NUCLEOTIDE SEQUENCE</scope>
    <source>
        <strain evidence="3">CYS-01</strain>
    </source>
</reference>
<protein>
    <submittedName>
        <fullName evidence="3">T9SS type A sorting domain-containing protein</fullName>
    </submittedName>
</protein>
<dbReference type="EMBL" id="JALGBH010000001">
    <property type="protein sequence ID" value="MCJ0741238.1"/>
    <property type="molecule type" value="Genomic_DNA"/>
</dbReference>
<feature type="signal peptide" evidence="1">
    <location>
        <begin position="1"/>
        <end position="19"/>
    </location>
</feature>
<dbReference type="Gene3D" id="2.60.40.10">
    <property type="entry name" value="Immunoglobulins"/>
    <property type="match status" value="1"/>
</dbReference>
<name>A0ABS9ZSB5_9SPHI</name>
<dbReference type="RefSeq" id="WP_243357632.1">
    <property type="nucleotide sequence ID" value="NZ_JALGBH010000001.1"/>
</dbReference>
<comment type="caution">
    <text evidence="3">The sequence shown here is derived from an EMBL/GenBank/DDBJ whole genome shotgun (WGS) entry which is preliminary data.</text>
</comment>
<dbReference type="NCBIfam" id="TIGR04183">
    <property type="entry name" value="Por_Secre_tail"/>
    <property type="match status" value="1"/>
</dbReference>
<keyword evidence="4" id="KW-1185">Reference proteome</keyword>
<dbReference type="Proteomes" id="UP001165460">
    <property type="component" value="Unassembled WGS sequence"/>
</dbReference>
<evidence type="ECO:0000313" key="3">
    <source>
        <dbReference type="EMBL" id="MCJ0741238.1"/>
    </source>
</evidence>
<evidence type="ECO:0000259" key="2">
    <source>
        <dbReference type="Pfam" id="PF18962"/>
    </source>
</evidence>
<proteinExistence type="predicted"/>
<evidence type="ECO:0000256" key="1">
    <source>
        <dbReference type="SAM" id="SignalP"/>
    </source>
</evidence>
<dbReference type="InterPro" id="IPR026444">
    <property type="entry name" value="Secre_tail"/>
</dbReference>
<feature type="domain" description="Secretion system C-terminal sorting" evidence="2">
    <location>
        <begin position="843"/>
        <end position="919"/>
    </location>
</feature>
<accession>A0ABS9ZSB5</accession>
<evidence type="ECO:0000313" key="4">
    <source>
        <dbReference type="Proteomes" id="UP001165460"/>
    </source>
</evidence>
<keyword evidence="1" id="KW-0732">Signal</keyword>
<organism evidence="3 4">
    <name type="scientific">Pedobacter montanisoli</name>
    <dbReference type="NCBI Taxonomy" id="2923277"/>
    <lineage>
        <taxon>Bacteria</taxon>
        <taxon>Pseudomonadati</taxon>
        <taxon>Bacteroidota</taxon>
        <taxon>Sphingobacteriia</taxon>
        <taxon>Sphingobacteriales</taxon>
        <taxon>Sphingobacteriaceae</taxon>
        <taxon>Pedobacter</taxon>
    </lineage>
</organism>
<gene>
    <name evidence="3" type="ORF">MMF97_00865</name>
</gene>
<feature type="chain" id="PRO_5045366092" evidence="1">
    <location>
        <begin position="20"/>
        <end position="921"/>
    </location>
</feature>
<dbReference type="InterPro" id="IPR013783">
    <property type="entry name" value="Ig-like_fold"/>
</dbReference>
<dbReference type="Pfam" id="PF18962">
    <property type="entry name" value="Por_Secre_tail"/>
    <property type="match status" value="1"/>
</dbReference>
<sequence>MKKLLLLLILAFCTSVVDAQLTYKNIIIGTNTSANGRAPQTSHRNTKCVYYIPASEMSDGGVGAGTQLKGIGFSYKDATAAMTATGNLKIYLQNTTDADYQKGTSFSAAIAAMTKVSDGAVTLTSTAATDLEFQNGDAFTYTGGGLYVAFEWSNAGTLGTANTAFCNNSQINGKDGLFSSSSTSSATGASNTIATSPFRPYTRFAYQLPANDAGVSSVYAMSTAPVNEGLQKIAARITNNGLAVQNNIDVTLTITGANTFTSTKNIATLTSEASTVVTFDDFVPTVKGTNTINVSISTATDDNSANNSLQVSQEVTDGRFSHNIGIASSGAYGYNDGTGVYAAKYKANGTVNVKALKFKVGNDADNSIGKPIQAVLINSAGVTLATSAIYNIEAGDIDKFLVLNFTPANATLTNEEFYVGVALMGDGVNKFYPIAVQPESPVRPGTFYSTGNAYDSGATTTFGSTSVKPMIEAITSNAVLNSNITTVNAVYALGKNPLALGAGEIMQAVITNDGETIMNNVPVNLAISGANTFASAQTIVKLGAGQSATVSFGAFTAAAKGTNTITVTSNNETAKALSINQVITDGIFSYANEAPRTSNYGASNGDIIFLVKHSLTGTKKIKAVRLRIGSNAANTGKSIYAVLADGNGNVVAQSDSYIIQSTDLDTDKDFLLQTPTTITNQNFMVGIALETAQQFYPIGVQTENPARTGAYYTRARTSNTLSLSSALYRYMISAITEDEVLPVTISTFTAKLNNNKVNLSWTVGIETNVNRYVVERSQNGTDFISVAEVAANGSSSYAALDVKPELGVNYYRLKGVDNDGTISPFNELRSVKVISLAVQEAQIYPNPLVGNTLKVSLVNYIKGTYNYKLTNVAGKVIQKGSFDHNGSESSSIAFNSQLPKGVYVLQIVHGSEVIQSKLVKQ</sequence>